<organism evidence="1 2">
    <name type="scientific">Musca domestica</name>
    <name type="common">House fly</name>
    <dbReference type="NCBI Taxonomy" id="7370"/>
    <lineage>
        <taxon>Eukaryota</taxon>
        <taxon>Metazoa</taxon>
        <taxon>Ecdysozoa</taxon>
        <taxon>Arthropoda</taxon>
        <taxon>Hexapoda</taxon>
        <taxon>Insecta</taxon>
        <taxon>Pterygota</taxon>
        <taxon>Neoptera</taxon>
        <taxon>Endopterygota</taxon>
        <taxon>Diptera</taxon>
        <taxon>Brachycera</taxon>
        <taxon>Muscomorpha</taxon>
        <taxon>Muscoidea</taxon>
        <taxon>Muscidae</taxon>
        <taxon>Musca</taxon>
    </lineage>
</organism>
<dbReference type="OrthoDB" id="8061759at2759"/>
<keyword evidence="1" id="KW-1185">Reference proteome</keyword>
<name>A0A9J7DIP0_MUSDO</name>
<evidence type="ECO:0000313" key="1">
    <source>
        <dbReference type="Proteomes" id="UP001652621"/>
    </source>
</evidence>
<gene>
    <name evidence="2" type="primary">LOC109613905</name>
</gene>
<dbReference type="RefSeq" id="XP_019894630.1">
    <property type="nucleotide sequence ID" value="XM_020039071.2"/>
</dbReference>
<dbReference type="VEuPathDB" id="VectorBase:MDOMA2_020642"/>
<dbReference type="GeneID" id="109613905"/>
<dbReference type="KEGG" id="mde:109613905"/>
<proteinExistence type="predicted"/>
<evidence type="ECO:0000313" key="2">
    <source>
        <dbReference type="RefSeq" id="XP_019894630.1"/>
    </source>
</evidence>
<dbReference type="Proteomes" id="UP001652621">
    <property type="component" value="Unplaced"/>
</dbReference>
<dbReference type="PANTHER" id="PTHR20898:SF0">
    <property type="entry name" value="DAEDALUS ON 3-RELATED"/>
    <property type="match status" value="1"/>
</dbReference>
<accession>A0A9J7DIP0</accession>
<sequence>MNFEKLTIEHDEEFVKSVSFKLIASNRHNAINGSFVFAEDINEFQISNRIVSRKLNGRYWQLYNVSINGCHLLDNSMGKRNPIFDVVMKEVRKSIRNLPNRCPMKKHTKISVLDFHYNEELFPPYMPSGTFDSWFMLSSKKKLLMKIFTSTEIEARNSEKYRRRKL</sequence>
<dbReference type="SMART" id="SM00697">
    <property type="entry name" value="DM8"/>
    <property type="match status" value="1"/>
</dbReference>
<protein>
    <submittedName>
        <fullName evidence="2">Uncharacterized protein LOC109613905</fullName>
    </submittedName>
</protein>
<dbReference type="Pfam" id="PF06477">
    <property type="entry name" value="DUF1091"/>
    <property type="match status" value="1"/>
</dbReference>
<reference evidence="2" key="1">
    <citation type="submission" date="2025-08" db="UniProtKB">
        <authorList>
            <consortium name="RefSeq"/>
        </authorList>
    </citation>
    <scope>IDENTIFICATION</scope>
    <source>
        <strain evidence="2">Aabys</strain>
        <tissue evidence="2">Whole body</tissue>
    </source>
</reference>
<dbReference type="PANTHER" id="PTHR20898">
    <property type="entry name" value="DAEDALUS ON 3-RELATED-RELATED"/>
    <property type="match status" value="1"/>
</dbReference>
<dbReference type="AlphaFoldDB" id="A0A9J7DIP0"/>
<dbReference type="InterPro" id="IPR010512">
    <property type="entry name" value="DUF1091"/>
</dbReference>